<proteinExistence type="predicted"/>
<accession>A0A6A4H507</accession>
<evidence type="ECO:0000313" key="2">
    <source>
        <dbReference type="EMBL" id="KAE9392464.1"/>
    </source>
</evidence>
<reference evidence="2" key="1">
    <citation type="journal article" date="2019" name="Environ. Microbiol.">
        <title>Fungal ecological strategies reflected in gene transcription - a case study of two litter decomposers.</title>
        <authorList>
            <person name="Barbi F."/>
            <person name="Kohler A."/>
            <person name="Barry K."/>
            <person name="Baskaran P."/>
            <person name="Daum C."/>
            <person name="Fauchery L."/>
            <person name="Ihrmark K."/>
            <person name="Kuo A."/>
            <person name="LaButti K."/>
            <person name="Lipzen A."/>
            <person name="Morin E."/>
            <person name="Grigoriev I.V."/>
            <person name="Henrissat B."/>
            <person name="Lindahl B."/>
            <person name="Martin F."/>
        </authorList>
    </citation>
    <scope>NUCLEOTIDE SEQUENCE</scope>
    <source>
        <strain evidence="2">JB14</strain>
    </source>
</reference>
<dbReference type="AlphaFoldDB" id="A0A6A4H507"/>
<gene>
    <name evidence="2" type="ORF">BT96DRAFT_924700</name>
</gene>
<keyword evidence="1" id="KW-0472">Membrane</keyword>
<dbReference type="Proteomes" id="UP000799118">
    <property type="component" value="Unassembled WGS sequence"/>
</dbReference>
<organism evidence="2 3">
    <name type="scientific">Gymnopus androsaceus JB14</name>
    <dbReference type="NCBI Taxonomy" id="1447944"/>
    <lineage>
        <taxon>Eukaryota</taxon>
        <taxon>Fungi</taxon>
        <taxon>Dikarya</taxon>
        <taxon>Basidiomycota</taxon>
        <taxon>Agaricomycotina</taxon>
        <taxon>Agaricomycetes</taxon>
        <taxon>Agaricomycetidae</taxon>
        <taxon>Agaricales</taxon>
        <taxon>Marasmiineae</taxon>
        <taxon>Omphalotaceae</taxon>
        <taxon>Gymnopus</taxon>
    </lineage>
</organism>
<keyword evidence="1" id="KW-1133">Transmembrane helix</keyword>
<keyword evidence="3" id="KW-1185">Reference proteome</keyword>
<dbReference type="EMBL" id="ML769595">
    <property type="protein sequence ID" value="KAE9392464.1"/>
    <property type="molecule type" value="Genomic_DNA"/>
</dbReference>
<name>A0A6A4H507_9AGAR</name>
<keyword evidence="1" id="KW-0812">Transmembrane</keyword>
<protein>
    <submittedName>
        <fullName evidence="2">Uncharacterized protein</fullName>
    </submittedName>
</protein>
<feature type="transmembrane region" description="Helical" evidence="1">
    <location>
        <begin position="28"/>
        <end position="53"/>
    </location>
</feature>
<sequence length="55" mass="6031">MALQLQEAQGSTLIVRPKLKWLAYKDKAISIFTQAFNITFHAVGMALLISVGLSP</sequence>
<evidence type="ECO:0000256" key="1">
    <source>
        <dbReference type="SAM" id="Phobius"/>
    </source>
</evidence>
<evidence type="ECO:0000313" key="3">
    <source>
        <dbReference type="Proteomes" id="UP000799118"/>
    </source>
</evidence>